<reference evidence="1" key="1">
    <citation type="submission" date="2018-05" db="EMBL/GenBank/DDBJ databases">
        <title>Draft genome of Mucuna pruriens seed.</title>
        <authorList>
            <person name="Nnadi N.E."/>
            <person name="Vos R."/>
            <person name="Hasami M.H."/>
            <person name="Devisetty U.K."/>
            <person name="Aguiy J.C."/>
        </authorList>
    </citation>
    <scope>NUCLEOTIDE SEQUENCE [LARGE SCALE GENOMIC DNA]</scope>
    <source>
        <strain evidence="1">JCA_2017</strain>
    </source>
</reference>
<dbReference type="Proteomes" id="UP000257109">
    <property type="component" value="Unassembled WGS sequence"/>
</dbReference>
<comment type="caution">
    <text evidence="1">The sequence shown here is derived from an EMBL/GenBank/DDBJ whole genome shotgun (WGS) entry which is preliminary data.</text>
</comment>
<gene>
    <name evidence="1" type="ORF">CR513_04978</name>
</gene>
<sequence>MASYRVVKKVMLAKRETLYLLLTNMCFKLSTQFSYLPTGFIEMLENFQELFSKDIPWGATLPNKVAHRANLKESGQADPEGLGVGEQESMCCVHDTSAQEKWVLVYVYELPFNKCDHY</sequence>
<feature type="non-terminal residue" evidence="1">
    <location>
        <position position="1"/>
    </location>
</feature>
<dbReference type="EMBL" id="QJKJ01000833">
    <property type="protein sequence ID" value="RDY10496.1"/>
    <property type="molecule type" value="Genomic_DNA"/>
</dbReference>
<proteinExistence type="predicted"/>
<protein>
    <submittedName>
        <fullName evidence="1">Uncharacterized protein</fullName>
    </submittedName>
</protein>
<evidence type="ECO:0000313" key="1">
    <source>
        <dbReference type="EMBL" id="RDY10496.1"/>
    </source>
</evidence>
<name>A0A371I633_MUCPR</name>
<dbReference type="AlphaFoldDB" id="A0A371I633"/>
<keyword evidence="2" id="KW-1185">Reference proteome</keyword>
<organism evidence="1 2">
    <name type="scientific">Mucuna pruriens</name>
    <name type="common">Velvet bean</name>
    <name type="synonym">Dolichos pruriens</name>
    <dbReference type="NCBI Taxonomy" id="157652"/>
    <lineage>
        <taxon>Eukaryota</taxon>
        <taxon>Viridiplantae</taxon>
        <taxon>Streptophyta</taxon>
        <taxon>Embryophyta</taxon>
        <taxon>Tracheophyta</taxon>
        <taxon>Spermatophyta</taxon>
        <taxon>Magnoliopsida</taxon>
        <taxon>eudicotyledons</taxon>
        <taxon>Gunneridae</taxon>
        <taxon>Pentapetalae</taxon>
        <taxon>rosids</taxon>
        <taxon>fabids</taxon>
        <taxon>Fabales</taxon>
        <taxon>Fabaceae</taxon>
        <taxon>Papilionoideae</taxon>
        <taxon>50 kb inversion clade</taxon>
        <taxon>NPAAA clade</taxon>
        <taxon>indigoferoid/millettioid clade</taxon>
        <taxon>Phaseoleae</taxon>
        <taxon>Mucuna</taxon>
    </lineage>
</organism>
<evidence type="ECO:0000313" key="2">
    <source>
        <dbReference type="Proteomes" id="UP000257109"/>
    </source>
</evidence>
<accession>A0A371I633</accession>